<name>A0A2S8SE50_9RHOB</name>
<dbReference type="OrthoDB" id="7870719at2"/>
<dbReference type="Gene3D" id="2.60.120.260">
    <property type="entry name" value="Galactose-binding domain-like"/>
    <property type="match status" value="1"/>
</dbReference>
<dbReference type="RefSeq" id="WP_146111543.1">
    <property type="nucleotide sequence ID" value="NZ_PVEP01000001.1"/>
</dbReference>
<keyword evidence="2" id="KW-0732">Signal</keyword>
<evidence type="ECO:0000256" key="1">
    <source>
        <dbReference type="SAM" id="Phobius"/>
    </source>
</evidence>
<evidence type="ECO:0000313" key="4">
    <source>
        <dbReference type="Proteomes" id="UP000238338"/>
    </source>
</evidence>
<dbReference type="AlphaFoldDB" id="A0A2S8SE50"/>
<gene>
    <name evidence="3" type="ORF">LX70_00909</name>
</gene>
<feature type="chain" id="PRO_5015747678" description="Secreted protein" evidence="2">
    <location>
        <begin position="24"/>
        <end position="224"/>
    </location>
</feature>
<feature type="transmembrane region" description="Helical" evidence="1">
    <location>
        <begin position="199"/>
        <end position="218"/>
    </location>
</feature>
<evidence type="ECO:0000256" key="2">
    <source>
        <dbReference type="SAM" id="SignalP"/>
    </source>
</evidence>
<feature type="signal peptide" evidence="2">
    <location>
        <begin position="1"/>
        <end position="23"/>
    </location>
</feature>
<organism evidence="3 4">
    <name type="scientific">Albidovulum denitrificans</name>
    <dbReference type="NCBI Taxonomy" id="404881"/>
    <lineage>
        <taxon>Bacteria</taxon>
        <taxon>Pseudomonadati</taxon>
        <taxon>Pseudomonadota</taxon>
        <taxon>Alphaproteobacteria</taxon>
        <taxon>Rhodobacterales</taxon>
        <taxon>Paracoccaceae</taxon>
        <taxon>Albidovulum</taxon>
    </lineage>
</organism>
<evidence type="ECO:0008006" key="5">
    <source>
        <dbReference type="Google" id="ProtNLM"/>
    </source>
</evidence>
<keyword evidence="1" id="KW-0812">Transmembrane</keyword>
<keyword evidence="4" id="KW-1185">Reference proteome</keyword>
<protein>
    <recommendedName>
        <fullName evidence="5">Secreted protein</fullName>
    </recommendedName>
</protein>
<reference evidence="3 4" key="1">
    <citation type="submission" date="2018-02" db="EMBL/GenBank/DDBJ databases">
        <title>Genomic Encyclopedia of Archaeal and Bacterial Type Strains, Phase II (KMG-II): from individual species to whole genera.</title>
        <authorList>
            <person name="Goeker M."/>
        </authorList>
    </citation>
    <scope>NUCLEOTIDE SEQUENCE [LARGE SCALE GENOMIC DNA]</scope>
    <source>
        <strain evidence="3 4">DSM 18921</strain>
    </source>
</reference>
<dbReference type="Proteomes" id="UP000238338">
    <property type="component" value="Unassembled WGS sequence"/>
</dbReference>
<accession>A0A2S8SE50</accession>
<sequence>MAKSFSFFGAALLALLSAVPASGATLLVNGSFESGPLGNPAGSVNGATFDTLTTGSRSWDAYGSLDGWTLASGPGIAVETDRSNNKIDAQDGEHYVGLDVIGNARITQTVALTVGAYTLNLWYSPNTNNAATNGIDFGITGLGSGVATVGTMGARRGEWSQISLNVLVQVAGDYQVYVGAMGASDGRGGYIDNIALTPVPLPAAGLGLLGALGLMAGLRRKRLA</sequence>
<proteinExistence type="predicted"/>
<comment type="caution">
    <text evidence="3">The sequence shown here is derived from an EMBL/GenBank/DDBJ whole genome shotgun (WGS) entry which is preliminary data.</text>
</comment>
<dbReference type="EMBL" id="PVEP01000001">
    <property type="protein sequence ID" value="PQV59086.1"/>
    <property type="molecule type" value="Genomic_DNA"/>
</dbReference>
<evidence type="ECO:0000313" key="3">
    <source>
        <dbReference type="EMBL" id="PQV59086.1"/>
    </source>
</evidence>
<keyword evidence="1" id="KW-1133">Transmembrane helix</keyword>
<keyword evidence="1" id="KW-0472">Membrane</keyword>